<evidence type="ECO:0000313" key="8">
    <source>
        <dbReference type="EMBL" id="KAB5325692.1"/>
    </source>
</evidence>
<accession>A0A7J5LLR8</accession>
<dbReference type="EMBL" id="WCLA01000032">
    <property type="protein sequence ID" value="KAB5325692.1"/>
    <property type="molecule type" value="Genomic_DNA"/>
</dbReference>
<dbReference type="InterPro" id="IPR008969">
    <property type="entry name" value="CarboxyPept-like_regulatory"/>
</dbReference>
<keyword evidence="6" id="KW-0998">Cell outer membrane</keyword>
<gene>
    <name evidence="8" type="ORF">F9950_13875</name>
</gene>
<evidence type="ECO:0000259" key="7">
    <source>
        <dbReference type="Pfam" id="PF25183"/>
    </source>
</evidence>
<dbReference type="AlphaFoldDB" id="A0A7J5LLR8"/>
<dbReference type="SUPFAM" id="SSF49464">
    <property type="entry name" value="Carboxypeptidase regulatory domain-like"/>
    <property type="match status" value="1"/>
</dbReference>
<keyword evidence="2" id="KW-0813">Transport</keyword>
<dbReference type="Pfam" id="PF13620">
    <property type="entry name" value="CarboxypepD_reg"/>
    <property type="match status" value="1"/>
</dbReference>
<organism evidence="8 9">
    <name type="scientific">Bacteroides stercoris</name>
    <dbReference type="NCBI Taxonomy" id="46506"/>
    <lineage>
        <taxon>Bacteria</taxon>
        <taxon>Pseudomonadati</taxon>
        <taxon>Bacteroidota</taxon>
        <taxon>Bacteroidia</taxon>
        <taxon>Bacteroidales</taxon>
        <taxon>Bacteroidaceae</taxon>
        <taxon>Bacteroides</taxon>
    </lineage>
</organism>
<dbReference type="RefSeq" id="WP_151878429.1">
    <property type="nucleotide sequence ID" value="NZ_WCKZ01000033.1"/>
</dbReference>
<dbReference type="PANTHER" id="PTHR30069:SF46">
    <property type="entry name" value="OAR PROTEIN"/>
    <property type="match status" value="1"/>
</dbReference>
<keyword evidence="8" id="KW-0675">Receptor</keyword>
<proteinExistence type="predicted"/>
<dbReference type="Gene3D" id="2.60.40.1120">
    <property type="entry name" value="Carboxypeptidase-like, regulatory domain"/>
    <property type="match status" value="1"/>
</dbReference>
<dbReference type="InterPro" id="IPR039426">
    <property type="entry name" value="TonB-dep_rcpt-like"/>
</dbReference>
<evidence type="ECO:0000313" key="9">
    <source>
        <dbReference type="Proteomes" id="UP000431177"/>
    </source>
</evidence>
<dbReference type="GO" id="GO:0009279">
    <property type="term" value="C:cell outer membrane"/>
    <property type="evidence" value="ECO:0007669"/>
    <property type="project" value="UniProtKB-SubCell"/>
</dbReference>
<evidence type="ECO:0000256" key="2">
    <source>
        <dbReference type="ARBA" id="ARBA00022448"/>
    </source>
</evidence>
<protein>
    <submittedName>
        <fullName evidence="8">TonB-dependent receptor</fullName>
    </submittedName>
</protein>
<feature type="domain" description="TonB-dependent transporter Oar-like beta-barrel" evidence="7">
    <location>
        <begin position="322"/>
        <end position="1003"/>
    </location>
</feature>
<dbReference type="Gene3D" id="2.40.170.20">
    <property type="entry name" value="TonB-dependent receptor, beta-barrel domain"/>
    <property type="match status" value="1"/>
</dbReference>
<dbReference type="PANTHER" id="PTHR30069">
    <property type="entry name" value="TONB-DEPENDENT OUTER MEMBRANE RECEPTOR"/>
    <property type="match status" value="1"/>
</dbReference>
<evidence type="ECO:0000256" key="4">
    <source>
        <dbReference type="ARBA" id="ARBA00022692"/>
    </source>
</evidence>
<dbReference type="InterPro" id="IPR057601">
    <property type="entry name" value="Oar-like_b-barrel"/>
</dbReference>
<keyword evidence="4" id="KW-0812">Transmembrane</keyword>
<comment type="subcellular location">
    <subcellularLocation>
        <location evidence="1">Cell outer membrane</location>
        <topology evidence="1">Multi-pass membrane protein</topology>
    </subcellularLocation>
</comment>
<dbReference type="GO" id="GO:0044718">
    <property type="term" value="P:siderophore transmembrane transport"/>
    <property type="evidence" value="ECO:0007669"/>
    <property type="project" value="TreeGrafter"/>
</dbReference>
<dbReference type="InterPro" id="IPR036942">
    <property type="entry name" value="Beta-barrel_TonB_sf"/>
</dbReference>
<dbReference type="GO" id="GO:0015344">
    <property type="term" value="F:siderophore uptake transmembrane transporter activity"/>
    <property type="evidence" value="ECO:0007669"/>
    <property type="project" value="TreeGrafter"/>
</dbReference>
<feature type="domain" description="TonB-dependent transporter Oar-like beta-barrel" evidence="7">
    <location>
        <begin position="241"/>
        <end position="312"/>
    </location>
</feature>
<evidence type="ECO:0000256" key="1">
    <source>
        <dbReference type="ARBA" id="ARBA00004571"/>
    </source>
</evidence>
<sequence length="1075" mass="120478">MSNTLRFVFLLFFLFVGGKTMAQITTSGIRGLVADEQSEPVVGATVLATHIPSGTRYGGVTDADGRYYVRGMRTGGPYRIVISFVGMQTSETDGVNLKLGEVFRHDVKMVEATELLSVVVISARAGIDATKTGAAMNIDAAEINRTPSVSHSIADMLRMNPQVRSDNDGAMFFLGTNNRYNSFRIDGVMNNDVYGLAANGSNGGQAGTQPVSMETIEQIQINITPFDIRQSGFTGGSVNAVTKSGTNEFHGSLYGFGNNEKLIGRRYRLMNGLTCEKYPEQYEYQAGITLGGPVVRNKLFFFANYEKADKTYQNPYAIGKSASRVDAAVAQSIWKKLQEMAAAQGVTYGGNLDATDVYTKSDKAGIRLDWNINDKQKLSFRWSLVSARQMNSASTALNLNATDYSYDFVSKTSSFVAELQSRLSDRMDNELRVSYVRVRDRREPGAPFPMVQVNNVGDGILNLGNDRSSMANTLDQDIWSFTDNLTYTAGKHTLVMGTHNEFYHFSNLFIQDAFGSYFFDNPDDFYAGRIKEYRFGEANVAVTGDTRWAAAFRAGMLGFYVQDNFSATDRLDLTFGLRADIPLFFDTPAENATFNDFMASRGWNYKTNSKLNSRPLFSPRLGFRWNVGQAQKYVLRGGAGIFTGRIPYVWLSNNFANTGVQLSVYRITNSTDHPDATKDLSFILDPAKQGQNAGQLTVGGSQTINIFDKDFKHPQNFRANLALDFSLGGIRWTAEAIYSKTLNDITYRNLAVDLNGKTLGEAFPALSFDRRPLLSKIEGAENYTGIYVLRNTGKGYTYHASLSGEKKFAFGLDVRASYTFMRSRTQNNGTSSVAQSNWQYNYTYQNPNRAELANSSFNIPHSIKASVFYTGKWNKNQTTTVGLLYNGSSGIPYNVCYNGDLNGDTGNNDLIYIPTDEEVDRMTFSPTSAYTAEQQKANFKAWLSRDEYMKEHRGEYFKRNAGNEKFEHHFDFHLSHRLQFMLGKSKRELEFSLDIINIGNMLNKDWGRTSASYGYYNPINYKGDGSFQFLHDADYNMRSYNDYYSRWRGQTGVRLIFNVGTKGRFFPCTFFVINK</sequence>
<comment type="caution">
    <text evidence="8">The sequence shown here is derived from an EMBL/GenBank/DDBJ whole genome shotgun (WGS) entry which is preliminary data.</text>
</comment>
<keyword evidence="5" id="KW-0472">Membrane</keyword>
<evidence type="ECO:0000256" key="5">
    <source>
        <dbReference type="ARBA" id="ARBA00023136"/>
    </source>
</evidence>
<dbReference type="Proteomes" id="UP000431177">
    <property type="component" value="Unassembled WGS sequence"/>
</dbReference>
<dbReference type="SUPFAM" id="SSF56935">
    <property type="entry name" value="Porins"/>
    <property type="match status" value="1"/>
</dbReference>
<keyword evidence="3" id="KW-1134">Transmembrane beta strand</keyword>
<dbReference type="Pfam" id="PF25183">
    <property type="entry name" value="OMP_b-brl_4"/>
    <property type="match status" value="2"/>
</dbReference>
<reference evidence="8 9" key="1">
    <citation type="journal article" date="2019" name="Nat. Med.">
        <title>A library of human gut bacterial isolates paired with longitudinal multiomics data enables mechanistic microbiome research.</title>
        <authorList>
            <person name="Poyet M."/>
            <person name="Groussin M."/>
            <person name="Gibbons S.M."/>
            <person name="Avila-Pacheco J."/>
            <person name="Jiang X."/>
            <person name="Kearney S.M."/>
            <person name="Perrotta A.R."/>
            <person name="Berdy B."/>
            <person name="Zhao S."/>
            <person name="Lieberman T.D."/>
            <person name="Swanson P.K."/>
            <person name="Smith M."/>
            <person name="Roesemann S."/>
            <person name="Alexander J.E."/>
            <person name="Rich S.A."/>
            <person name="Livny J."/>
            <person name="Vlamakis H."/>
            <person name="Clish C."/>
            <person name="Bullock K."/>
            <person name="Deik A."/>
            <person name="Scott J."/>
            <person name="Pierce K.A."/>
            <person name="Xavier R.J."/>
            <person name="Alm E.J."/>
        </authorList>
    </citation>
    <scope>NUCLEOTIDE SEQUENCE [LARGE SCALE GENOMIC DNA]</scope>
    <source>
        <strain evidence="8 9">BIOML-A2</strain>
    </source>
</reference>
<name>A0A7J5LLR8_BACSE</name>
<evidence type="ECO:0000256" key="3">
    <source>
        <dbReference type="ARBA" id="ARBA00022452"/>
    </source>
</evidence>
<evidence type="ECO:0000256" key="6">
    <source>
        <dbReference type="ARBA" id="ARBA00023237"/>
    </source>
</evidence>